<dbReference type="InterPro" id="IPR002912">
    <property type="entry name" value="ACT_dom"/>
</dbReference>
<dbReference type="EMBL" id="UAPR01000016">
    <property type="protein sequence ID" value="SPT56508.1"/>
    <property type="molecule type" value="Genomic_DNA"/>
</dbReference>
<dbReference type="CDD" id="cd02116">
    <property type="entry name" value="ACT"/>
    <property type="match status" value="1"/>
</dbReference>
<keyword evidence="7" id="KW-0520">NAD</keyword>
<dbReference type="InterPro" id="IPR045865">
    <property type="entry name" value="ACT-like_dom_sf"/>
</dbReference>
<dbReference type="GO" id="GO:0070403">
    <property type="term" value="F:NAD+ binding"/>
    <property type="evidence" value="ECO:0007669"/>
    <property type="project" value="InterPro"/>
</dbReference>
<feature type="domain" description="ACT" evidence="12">
    <location>
        <begin position="332"/>
        <end position="404"/>
    </location>
</feature>
<dbReference type="GeneID" id="93759192"/>
<dbReference type="PROSITE" id="PS51671">
    <property type="entry name" value="ACT"/>
    <property type="match status" value="1"/>
</dbReference>
<evidence type="ECO:0000256" key="4">
    <source>
        <dbReference type="ARBA" id="ARBA00016891"/>
    </source>
</evidence>
<dbReference type="Gene3D" id="3.40.50.720">
    <property type="entry name" value="NAD(P)-binding Rossmann-like Domain"/>
    <property type="match status" value="1"/>
</dbReference>
<dbReference type="InterPro" id="IPR036291">
    <property type="entry name" value="NAD(P)-bd_dom_sf"/>
</dbReference>
<dbReference type="Pfam" id="PF20463">
    <property type="entry name" value="PDH_C"/>
    <property type="match status" value="1"/>
</dbReference>
<evidence type="ECO:0000256" key="9">
    <source>
        <dbReference type="ARBA" id="ARBA00049260"/>
    </source>
</evidence>
<comment type="catalytic activity">
    <reaction evidence="9">
        <text>prephenate + NAD(+) = 3-(4-hydroxyphenyl)pyruvate + CO2 + NADH</text>
        <dbReference type="Rhea" id="RHEA:13869"/>
        <dbReference type="ChEBI" id="CHEBI:16526"/>
        <dbReference type="ChEBI" id="CHEBI:29934"/>
        <dbReference type="ChEBI" id="CHEBI:36242"/>
        <dbReference type="ChEBI" id="CHEBI:57540"/>
        <dbReference type="ChEBI" id="CHEBI:57945"/>
        <dbReference type="EC" id="1.3.1.12"/>
    </reaction>
</comment>
<dbReference type="PROSITE" id="PS51176">
    <property type="entry name" value="PDH_ADH"/>
    <property type="match status" value="1"/>
</dbReference>
<evidence type="ECO:0000313" key="13">
    <source>
        <dbReference type="EMBL" id="SPT56508.1"/>
    </source>
</evidence>
<dbReference type="Gene3D" id="3.30.70.260">
    <property type="match status" value="1"/>
</dbReference>
<dbReference type="PANTHER" id="PTHR21363">
    <property type="entry name" value="PREPHENATE DEHYDROGENASE"/>
    <property type="match status" value="1"/>
</dbReference>
<evidence type="ECO:0000256" key="3">
    <source>
        <dbReference type="ARBA" id="ARBA00012068"/>
    </source>
</evidence>
<keyword evidence="14" id="KW-1185">Reference proteome</keyword>
<dbReference type="RefSeq" id="WP_111824491.1">
    <property type="nucleotide sequence ID" value="NZ_CBDERX010000024.1"/>
</dbReference>
<dbReference type="NCBIfam" id="NF005111">
    <property type="entry name" value="PRK06545.2-3"/>
    <property type="match status" value="1"/>
</dbReference>
<keyword evidence="10" id="KW-0472">Membrane</keyword>
<evidence type="ECO:0000259" key="12">
    <source>
        <dbReference type="PROSITE" id="PS51671"/>
    </source>
</evidence>
<dbReference type="PANTHER" id="PTHR21363:SF0">
    <property type="entry name" value="PREPHENATE DEHYDROGENASE [NADP(+)]"/>
    <property type="match status" value="1"/>
</dbReference>
<dbReference type="InterPro" id="IPR050812">
    <property type="entry name" value="Preph/Arog_dehydrog"/>
</dbReference>
<dbReference type="UniPathway" id="UPA00122">
    <property type="reaction ID" value="UER00961"/>
</dbReference>
<sequence>MSGSSGRTAQRAVSTVGPVLIIGSGLLGASLGLALRAGGVPVYLEDASPTSLRLASDVGAGDAFTDVLAQAGVRRAACGTDHQDYEAPRLVVVATPPDVADRVIVESLLRFPEAIVTDVASVKDAIVADVLSGLRAEGASEASSRYVGSHPMAGRERSGAGAADADLFYGRPWVIVAHDDTWPRAVLVARALATDVGAVPLEMNAGTHDHSVALVSHVPQLVSSMLAARLVDAPAQALGLAGQGLRDTARIAGSDPRLWTAILAGNAGPVASILRDLRGDLDDLLTHLDAAAELGPLRGGSVGAINRVMTAGNQGVSRIPGKHGGAPSRYAEIEVLIPDEPGALGRLFSELGESGINIEDLVLEHSAGAQAGVARVMIDPSVSDRCVAGLQDRGWRLITHSTPR</sequence>
<keyword evidence="10" id="KW-0812">Transmembrane</keyword>
<protein>
    <recommendedName>
        <fullName evidence="4">Prephenate dehydrogenase</fullName>
        <ecNumber evidence="3">1.3.1.12</ecNumber>
    </recommendedName>
</protein>
<dbReference type="Proteomes" id="UP000250192">
    <property type="component" value="Unassembled WGS sequence"/>
</dbReference>
<dbReference type="InterPro" id="IPR046826">
    <property type="entry name" value="PDH_N"/>
</dbReference>
<feature type="transmembrane region" description="Helical" evidence="10">
    <location>
        <begin position="12"/>
        <end position="35"/>
    </location>
</feature>
<evidence type="ECO:0000256" key="10">
    <source>
        <dbReference type="SAM" id="Phobius"/>
    </source>
</evidence>
<evidence type="ECO:0000256" key="7">
    <source>
        <dbReference type="ARBA" id="ARBA00023027"/>
    </source>
</evidence>
<keyword evidence="10" id="KW-1133">Transmembrane helix</keyword>
<dbReference type="Gene3D" id="1.10.3660.10">
    <property type="entry name" value="6-phosphogluconate dehydrogenase C-terminal like domain"/>
    <property type="match status" value="1"/>
</dbReference>
<dbReference type="GO" id="GO:0008977">
    <property type="term" value="F:prephenate dehydrogenase (NAD+) activity"/>
    <property type="evidence" value="ECO:0007669"/>
    <property type="project" value="UniProtKB-EC"/>
</dbReference>
<evidence type="ECO:0000256" key="2">
    <source>
        <dbReference type="ARBA" id="ARBA00007964"/>
    </source>
</evidence>
<dbReference type="SUPFAM" id="SSF55021">
    <property type="entry name" value="ACT-like"/>
    <property type="match status" value="1"/>
</dbReference>
<keyword evidence="8" id="KW-0057">Aromatic amino acid biosynthesis</keyword>
<organism evidence="13 14">
    <name type="scientific">Schaalia odontolytica</name>
    <dbReference type="NCBI Taxonomy" id="1660"/>
    <lineage>
        <taxon>Bacteria</taxon>
        <taxon>Bacillati</taxon>
        <taxon>Actinomycetota</taxon>
        <taxon>Actinomycetes</taxon>
        <taxon>Actinomycetales</taxon>
        <taxon>Actinomycetaceae</taxon>
        <taxon>Schaalia</taxon>
    </lineage>
</organism>
<dbReference type="OrthoDB" id="9802008at2"/>
<dbReference type="SUPFAM" id="SSF51735">
    <property type="entry name" value="NAD(P)-binding Rossmann-fold domains"/>
    <property type="match status" value="1"/>
</dbReference>
<proteinExistence type="inferred from homology"/>
<dbReference type="InterPro" id="IPR003099">
    <property type="entry name" value="Prephen_DH"/>
</dbReference>
<comment type="pathway">
    <text evidence="1">Amino-acid biosynthesis; L-tyrosine biosynthesis; (4-hydroxyphenyl)pyruvate from prephenate (NAD(+) route): step 1/1.</text>
</comment>
<dbReference type="GO" id="GO:0004665">
    <property type="term" value="F:prephenate dehydrogenase (NADP+) activity"/>
    <property type="evidence" value="ECO:0007669"/>
    <property type="project" value="InterPro"/>
</dbReference>
<comment type="similarity">
    <text evidence="2">Belongs to the prephenate/arogenate dehydrogenase family.</text>
</comment>
<keyword evidence="8" id="KW-0028">Amino-acid biosynthesis</keyword>
<dbReference type="Pfam" id="PF02153">
    <property type="entry name" value="PDH_N"/>
    <property type="match status" value="1"/>
</dbReference>
<keyword evidence="6 13" id="KW-0560">Oxidoreductase</keyword>
<dbReference type="EC" id="1.3.1.12" evidence="3"/>
<dbReference type="STRING" id="1660.APY09_07885"/>
<evidence type="ECO:0000259" key="11">
    <source>
        <dbReference type="PROSITE" id="PS51176"/>
    </source>
</evidence>
<keyword evidence="5" id="KW-0827">Tyrosine biosynthesis</keyword>
<dbReference type="InterPro" id="IPR008927">
    <property type="entry name" value="6-PGluconate_DH-like_C_sf"/>
</dbReference>
<accession>A0A2X0UH40</accession>
<dbReference type="AlphaFoldDB" id="A0A2X0UH40"/>
<dbReference type="GO" id="GO:0006571">
    <property type="term" value="P:tyrosine biosynthetic process"/>
    <property type="evidence" value="ECO:0007669"/>
    <property type="project" value="UniProtKB-UniPathway"/>
</dbReference>
<evidence type="ECO:0000256" key="8">
    <source>
        <dbReference type="ARBA" id="ARBA00023141"/>
    </source>
</evidence>
<gene>
    <name evidence="13" type="primary">tyrC</name>
    <name evidence="13" type="ORF">NCTC9935_02050</name>
</gene>
<dbReference type="InterPro" id="IPR046825">
    <property type="entry name" value="PDH_C"/>
</dbReference>
<evidence type="ECO:0000256" key="6">
    <source>
        <dbReference type="ARBA" id="ARBA00023002"/>
    </source>
</evidence>
<dbReference type="NCBIfam" id="NF005112">
    <property type="entry name" value="PRK06545.2-4"/>
    <property type="match status" value="1"/>
</dbReference>
<reference evidence="13 14" key="1">
    <citation type="submission" date="2018-06" db="EMBL/GenBank/DDBJ databases">
        <authorList>
            <consortium name="Pathogen Informatics"/>
            <person name="Doyle S."/>
        </authorList>
    </citation>
    <scope>NUCLEOTIDE SEQUENCE [LARGE SCALE GENOMIC DNA]</scope>
    <source>
        <strain evidence="13 14">NCTC9935</strain>
    </source>
</reference>
<evidence type="ECO:0000256" key="1">
    <source>
        <dbReference type="ARBA" id="ARBA00005067"/>
    </source>
</evidence>
<name>A0A2X0UH40_9ACTO</name>
<feature type="domain" description="Prephenate/arogenate dehydrogenase" evidence="11">
    <location>
        <begin position="17"/>
        <end position="319"/>
    </location>
</feature>
<evidence type="ECO:0000256" key="5">
    <source>
        <dbReference type="ARBA" id="ARBA00022498"/>
    </source>
</evidence>
<dbReference type="SUPFAM" id="SSF48179">
    <property type="entry name" value="6-phosphogluconate dehydrogenase C-terminal domain-like"/>
    <property type="match status" value="1"/>
</dbReference>
<evidence type="ECO:0000313" key="14">
    <source>
        <dbReference type="Proteomes" id="UP000250192"/>
    </source>
</evidence>